<evidence type="ECO:0000313" key="1">
    <source>
        <dbReference type="RefSeq" id="XP_028154985.1"/>
    </source>
</evidence>
<organism evidence="1">
    <name type="scientific">Diabrotica virgifera virgifera</name>
    <name type="common">western corn rootworm</name>
    <dbReference type="NCBI Taxonomy" id="50390"/>
    <lineage>
        <taxon>Eukaryota</taxon>
        <taxon>Metazoa</taxon>
        <taxon>Ecdysozoa</taxon>
        <taxon>Arthropoda</taxon>
        <taxon>Hexapoda</taxon>
        <taxon>Insecta</taxon>
        <taxon>Pterygota</taxon>
        <taxon>Neoptera</taxon>
        <taxon>Endopterygota</taxon>
        <taxon>Coleoptera</taxon>
        <taxon>Polyphaga</taxon>
        <taxon>Cucujiformia</taxon>
        <taxon>Chrysomeloidea</taxon>
        <taxon>Chrysomelidae</taxon>
        <taxon>Galerucinae</taxon>
        <taxon>Diabroticina</taxon>
        <taxon>Diabroticites</taxon>
        <taxon>Diabrotica</taxon>
    </lineage>
</organism>
<reference evidence="1" key="1">
    <citation type="submission" date="2025-08" db="UniProtKB">
        <authorList>
            <consortium name="RefSeq"/>
        </authorList>
    </citation>
    <scope>IDENTIFICATION</scope>
    <source>
        <tissue evidence="1">Whole insect</tissue>
    </source>
</reference>
<protein>
    <submittedName>
        <fullName evidence="1">Uncharacterized protein LOC114348664</fullName>
    </submittedName>
</protein>
<dbReference type="PANTHER" id="PTHR33480">
    <property type="entry name" value="SET DOMAIN-CONTAINING PROTEIN-RELATED"/>
    <property type="match status" value="1"/>
</dbReference>
<dbReference type="AlphaFoldDB" id="A0A6P7HH37"/>
<name>A0A6P7HH37_DIAVI</name>
<dbReference type="InParanoid" id="A0A6P7HH37"/>
<accession>A0A6P7HH37</accession>
<dbReference type="RefSeq" id="XP_028154985.1">
    <property type="nucleotide sequence ID" value="XM_028299184.1"/>
</dbReference>
<proteinExistence type="predicted"/>
<sequence length="174" mass="20225">MTEADIEQLALFMGHTVGVHRGSYRLPDDVYQTAKLAKLLLVMETGSGESFKGKSLDNIQLNMDENIMIETNEPEDKECENFHEDVVVVEAEKSKPQNVKNAIVTSTTKKRTLVPWTEDQKVFAKRFFAKNIKKRKAPNRRECEDLIEKYPDTFRNKSWLKIKVFIQNQYSRKP</sequence>
<gene>
    <name evidence="1" type="primary">LOC114348664</name>
</gene>